<feature type="signal peptide" evidence="1">
    <location>
        <begin position="1"/>
        <end position="17"/>
    </location>
</feature>
<gene>
    <name evidence="2" type="ORF">VTL71DRAFT_13048</name>
</gene>
<reference evidence="2 3" key="1">
    <citation type="journal article" date="2024" name="Commun. Biol.">
        <title>Comparative genomic analysis of thermophilic fungi reveals convergent evolutionary adaptations and gene losses.</title>
        <authorList>
            <person name="Steindorff A.S."/>
            <person name="Aguilar-Pontes M.V."/>
            <person name="Robinson A.J."/>
            <person name="Andreopoulos B."/>
            <person name="LaButti K."/>
            <person name="Kuo A."/>
            <person name="Mondo S."/>
            <person name="Riley R."/>
            <person name="Otillar R."/>
            <person name="Haridas S."/>
            <person name="Lipzen A."/>
            <person name="Grimwood J."/>
            <person name="Schmutz J."/>
            <person name="Clum A."/>
            <person name="Reid I.D."/>
            <person name="Moisan M.C."/>
            <person name="Butler G."/>
            <person name="Nguyen T.T.M."/>
            <person name="Dewar K."/>
            <person name="Conant G."/>
            <person name="Drula E."/>
            <person name="Henrissat B."/>
            <person name="Hansel C."/>
            <person name="Singer S."/>
            <person name="Hutchinson M.I."/>
            <person name="de Vries R.P."/>
            <person name="Natvig D.O."/>
            <person name="Powell A.J."/>
            <person name="Tsang A."/>
            <person name="Grigoriev I.V."/>
        </authorList>
    </citation>
    <scope>NUCLEOTIDE SEQUENCE [LARGE SCALE GENOMIC DNA]</scope>
    <source>
        <strain evidence="2 3">CBS 494.80</strain>
    </source>
</reference>
<sequence>MLFLYVKLLPLLLVVFAKLPAKLIMRMLAVSNTPAQITTTFIEPVTDTSFQRFGANTQLARSSLLIRSSPRNRDRHFRSRVLHIQSSFTDYFIVGMALPGNSLTDLNSEISCPTPNPQGWGGI</sequence>
<keyword evidence="3" id="KW-1185">Reference proteome</keyword>
<comment type="caution">
    <text evidence="2">The sequence shown here is derived from an EMBL/GenBank/DDBJ whole genome shotgun (WGS) entry which is preliminary data.</text>
</comment>
<evidence type="ECO:0000313" key="3">
    <source>
        <dbReference type="Proteomes" id="UP001595075"/>
    </source>
</evidence>
<accession>A0ABR4CR11</accession>
<evidence type="ECO:0008006" key="4">
    <source>
        <dbReference type="Google" id="ProtNLM"/>
    </source>
</evidence>
<keyword evidence="1" id="KW-0732">Signal</keyword>
<proteinExistence type="predicted"/>
<feature type="chain" id="PRO_5047483525" description="Secreted protein" evidence="1">
    <location>
        <begin position="18"/>
        <end position="123"/>
    </location>
</feature>
<organism evidence="2 3">
    <name type="scientific">Oculimacula yallundae</name>
    <dbReference type="NCBI Taxonomy" id="86028"/>
    <lineage>
        <taxon>Eukaryota</taxon>
        <taxon>Fungi</taxon>
        <taxon>Dikarya</taxon>
        <taxon>Ascomycota</taxon>
        <taxon>Pezizomycotina</taxon>
        <taxon>Leotiomycetes</taxon>
        <taxon>Helotiales</taxon>
        <taxon>Ploettnerulaceae</taxon>
        <taxon>Oculimacula</taxon>
    </lineage>
</organism>
<evidence type="ECO:0000256" key="1">
    <source>
        <dbReference type="SAM" id="SignalP"/>
    </source>
</evidence>
<dbReference type="EMBL" id="JAZHXI010000005">
    <property type="protein sequence ID" value="KAL2071813.1"/>
    <property type="molecule type" value="Genomic_DNA"/>
</dbReference>
<dbReference type="Proteomes" id="UP001595075">
    <property type="component" value="Unassembled WGS sequence"/>
</dbReference>
<protein>
    <recommendedName>
        <fullName evidence="4">Secreted protein</fullName>
    </recommendedName>
</protein>
<evidence type="ECO:0000313" key="2">
    <source>
        <dbReference type="EMBL" id="KAL2071813.1"/>
    </source>
</evidence>
<name>A0ABR4CR11_9HELO</name>